<gene>
    <name evidence="2" type="ORF">DSM112329_04997</name>
</gene>
<feature type="region of interest" description="Disordered" evidence="1">
    <location>
        <begin position="81"/>
        <end position="243"/>
    </location>
</feature>
<evidence type="ECO:0000313" key="2">
    <source>
        <dbReference type="EMBL" id="XAY08101.1"/>
    </source>
</evidence>
<feature type="compositionally biased region" description="Gly residues" evidence="1">
    <location>
        <begin position="108"/>
        <end position="118"/>
    </location>
</feature>
<accession>A0AAU7B2M2</accession>
<evidence type="ECO:0000256" key="1">
    <source>
        <dbReference type="SAM" id="MobiDB-lite"/>
    </source>
</evidence>
<feature type="compositionally biased region" description="Low complexity" evidence="1">
    <location>
        <begin position="155"/>
        <end position="171"/>
    </location>
</feature>
<dbReference type="SUPFAM" id="SSF55961">
    <property type="entry name" value="Bet v1-like"/>
    <property type="match status" value="1"/>
</dbReference>
<organism evidence="2">
    <name type="scientific">Paraconexibacter sp. AEG42_29</name>
    <dbReference type="NCBI Taxonomy" id="2997339"/>
    <lineage>
        <taxon>Bacteria</taxon>
        <taxon>Bacillati</taxon>
        <taxon>Actinomycetota</taxon>
        <taxon>Thermoleophilia</taxon>
        <taxon>Solirubrobacterales</taxon>
        <taxon>Paraconexibacteraceae</taxon>
        <taxon>Paraconexibacter</taxon>
    </lineage>
</organism>
<dbReference type="KEGG" id="parq:DSM112329_04997"/>
<protein>
    <submittedName>
        <fullName evidence="2">Uncharacterized protein</fullName>
    </submittedName>
</protein>
<name>A0AAU7B2M2_9ACTN</name>
<dbReference type="AlphaFoldDB" id="A0AAU7B2M2"/>
<reference evidence="2" key="1">
    <citation type="submission" date="2022-12" db="EMBL/GenBank/DDBJ databases">
        <title>Paraconexibacter alkalitolerans sp. nov. and Baekduia alba sp. nov., isolated from soil and emended description of the genera Paraconexibacter (Chun et al., 2020) and Baekduia (An et al., 2020).</title>
        <authorList>
            <person name="Vieira S."/>
            <person name="Huber K.J."/>
            <person name="Geppert A."/>
            <person name="Wolf J."/>
            <person name="Neumann-Schaal M."/>
            <person name="Muesken M."/>
            <person name="Overmann J."/>
        </authorList>
    </citation>
    <scope>NUCLEOTIDE SEQUENCE</scope>
    <source>
        <strain evidence="2">AEG42_29</strain>
    </source>
</reference>
<feature type="compositionally biased region" description="Pro residues" evidence="1">
    <location>
        <begin position="227"/>
        <end position="239"/>
    </location>
</feature>
<feature type="compositionally biased region" description="Low complexity" evidence="1">
    <location>
        <begin position="135"/>
        <end position="147"/>
    </location>
</feature>
<dbReference type="EMBL" id="CP114014">
    <property type="protein sequence ID" value="XAY08101.1"/>
    <property type="molecule type" value="Genomic_DNA"/>
</dbReference>
<dbReference type="PRINTS" id="PR01217">
    <property type="entry name" value="PRICHEXTENSN"/>
</dbReference>
<proteinExistence type="predicted"/>
<sequence length="289" mass="29325">MAPHQAQRTLVKSRPELWSEVSDPDALGRHLGEFGEITITRLEPETTVAWEGTAARGTVELEASGWGTKVTLTAELVESAPATPAVPAPTEPTAAPPALDVPAHATGARGGTSSGDGGASAPAPAVETGAERAAEPSPAAAPAVVPEPQAPTPPTAAAERSAARQAASARPPAHRAPKQGFLSRLFGRKAAAPPPVSVRAETPPADPPPLRVVPDPEPEPQVIPIKPATPGPEPDPDPPLVAEAAPGAVAVPEVAPTPVRVVDGERAVEVLTAALDDLGAAHRRPFSHT</sequence>